<feature type="chain" id="PRO_5039598649" evidence="5">
    <location>
        <begin position="27"/>
        <end position="322"/>
    </location>
</feature>
<dbReference type="GO" id="GO:0030247">
    <property type="term" value="F:polysaccharide binding"/>
    <property type="evidence" value="ECO:0007669"/>
    <property type="project" value="UniProtKB-UniRule"/>
</dbReference>
<dbReference type="InterPro" id="IPR001919">
    <property type="entry name" value="CBD2"/>
</dbReference>
<evidence type="ECO:0000256" key="4">
    <source>
        <dbReference type="SAM" id="MobiDB-lite"/>
    </source>
</evidence>
<dbReference type="PROSITE" id="PS51173">
    <property type="entry name" value="CBM2"/>
    <property type="match status" value="1"/>
</dbReference>
<dbReference type="InterPro" id="IPR004302">
    <property type="entry name" value="Cellulose/chitin-bd_N"/>
</dbReference>
<dbReference type="SMART" id="SM00637">
    <property type="entry name" value="CBD_II"/>
    <property type="match status" value="1"/>
</dbReference>
<evidence type="ECO:0000256" key="3">
    <source>
        <dbReference type="ARBA" id="ARBA00023295"/>
    </source>
</evidence>
<evidence type="ECO:0000256" key="5">
    <source>
        <dbReference type="SAM" id="SignalP"/>
    </source>
</evidence>
<evidence type="ECO:0000313" key="8">
    <source>
        <dbReference type="Proteomes" id="UP000296469"/>
    </source>
</evidence>
<dbReference type="CDD" id="cd21177">
    <property type="entry name" value="LPMO_AA10"/>
    <property type="match status" value="1"/>
</dbReference>
<dbReference type="SUPFAM" id="SSF81296">
    <property type="entry name" value="E set domains"/>
    <property type="match status" value="1"/>
</dbReference>
<protein>
    <submittedName>
        <fullName evidence="7">Cellulose-binding protein</fullName>
    </submittedName>
</protein>
<dbReference type="InterPro" id="IPR008965">
    <property type="entry name" value="CBM2/CBM3_carb-bd_dom_sf"/>
</dbReference>
<feature type="signal peptide" evidence="5">
    <location>
        <begin position="1"/>
        <end position="26"/>
    </location>
</feature>
<name>A0A4V1CMB4_9CELL</name>
<keyword evidence="2" id="KW-0378">Hydrolase</keyword>
<evidence type="ECO:0000259" key="6">
    <source>
        <dbReference type="PROSITE" id="PS51173"/>
    </source>
</evidence>
<gene>
    <name evidence="7" type="ORF">E5225_01065</name>
</gene>
<feature type="compositionally biased region" description="Pro residues" evidence="4">
    <location>
        <begin position="189"/>
        <end position="228"/>
    </location>
</feature>
<keyword evidence="3" id="KW-0326">Glycosidase</keyword>
<keyword evidence="1 5" id="KW-0732">Signal</keyword>
<dbReference type="Gene3D" id="2.60.40.290">
    <property type="match status" value="1"/>
</dbReference>
<sequence length="322" mass="33668">MRPLVLPRTPRSAVGRLLLTALAALALTFAMLTVAPAPSAQAHGWISDPPSRQDLCYTGAVKDCGPVQYEPWSVEAKKGSMQCSGGGRFTELDNESRAWPRQALKTNQTFTWDIVANHSTSTWEYFVDGKLHTTINDNGAMPPKRFTHQINNLPEGNHKIFVRWNIADTVNAFYQCIDAYITPGGNPAPTTPAPQPTTPAPQPTTPAPQPTTPAPQPTTPAPTTPAPQPGNGSCTATVRAANSWGSGFQGEVTVKAGTAAVTSWKVTVNGATITQAWNSVLSGTTTLANAGWNGKLAAGASTTAGFIANGSGTGLSATCTAS</sequence>
<dbReference type="Gene3D" id="2.70.50.50">
    <property type="entry name" value="chitin-binding protein cbp21"/>
    <property type="match status" value="1"/>
</dbReference>
<reference evidence="7 8" key="1">
    <citation type="submission" date="2019-04" db="EMBL/GenBank/DDBJ databases">
        <title>Isolation and identification of Cellulomonas shaoxiangyii sp. Nov. isolated from feces of the Tibetan antelopes (Pantholops hodgsonii) in the Qinghai-Tibet plateau of China.</title>
        <authorList>
            <person name="Tian Z."/>
        </authorList>
    </citation>
    <scope>NUCLEOTIDE SEQUENCE [LARGE SCALE GENOMIC DNA]</scope>
    <source>
        <strain evidence="7 8">Z28</strain>
    </source>
</reference>
<feature type="domain" description="CBM2" evidence="6">
    <location>
        <begin position="227"/>
        <end position="322"/>
    </location>
</feature>
<feature type="region of interest" description="Disordered" evidence="4">
    <location>
        <begin position="185"/>
        <end position="234"/>
    </location>
</feature>
<dbReference type="Pfam" id="PF00553">
    <property type="entry name" value="CBM_2"/>
    <property type="match status" value="1"/>
</dbReference>
<dbReference type="AlphaFoldDB" id="A0A4V1CMB4"/>
<dbReference type="PANTHER" id="PTHR34823">
    <property type="entry name" value="GLCNAC-BINDING PROTEIN A"/>
    <property type="match status" value="1"/>
</dbReference>
<evidence type="ECO:0000313" key="7">
    <source>
        <dbReference type="EMBL" id="QCB92355.1"/>
    </source>
</evidence>
<proteinExistence type="predicted"/>
<dbReference type="Proteomes" id="UP000296469">
    <property type="component" value="Chromosome"/>
</dbReference>
<evidence type="ECO:0000256" key="1">
    <source>
        <dbReference type="ARBA" id="ARBA00022729"/>
    </source>
</evidence>
<dbReference type="InterPro" id="IPR014756">
    <property type="entry name" value="Ig_E-set"/>
</dbReference>
<evidence type="ECO:0000256" key="2">
    <source>
        <dbReference type="ARBA" id="ARBA00022801"/>
    </source>
</evidence>
<dbReference type="GO" id="GO:0004553">
    <property type="term" value="F:hydrolase activity, hydrolyzing O-glycosyl compounds"/>
    <property type="evidence" value="ECO:0007669"/>
    <property type="project" value="InterPro"/>
</dbReference>
<dbReference type="SUPFAM" id="SSF49384">
    <property type="entry name" value="Carbohydrate-binding domain"/>
    <property type="match status" value="1"/>
</dbReference>
<accession>A0A4V1CMB4</accession>
<dbReference type="GO" id="GO:0005975">
    <property type="term" value="P:carbohydrate metabolic process"/>
    <property type="evidence" value="ECO:0007669"/>
    <property type="project" value="InterPro"/>
</dbReference>
<organism evidence="7 8">
    <name type="scientific">Cellulomonas shaoxiangyii</name>
    <dbReference type="NCBI Taxonomy" id="2566013"/>
    <lineage>
        <taxon>Bacteria</taxon>
        <taxon>Bacillati</taxon>
        <taxon>Actinomycetota</taxon>
        <taxon>Actinomycetes</taxon>
        <taxon>Micrococcales</taxon>
        <taxon>Cellulomonadaceae</taxon>
        <taxon>Cellulomonas</taxon>
    </lineage>
</organism>
<dbReference type="KEGG" id="celz:E5225_01065"/>
<dbReference type="RefSeq" id="WP_136225258.1">
    <property type="nucleotide sequence ID" value="NZ_CP039291.1"/>
</dbReference>
<dbReference type="InterPro" id="IPR051024">
    <property type="entry name" value="GlcNAc_Chitin_IntDeg"/>
</dbReference>
<dbReference type="EMBL" id="CP039291">
    <property type="protein sequence ID" value="QCB92355.1"/>
    <property type="molecule type" value="Genomic_DNA"/>
</dbReference>
<keyword evidence="8" id="KW-1185">Reference proteome</keyword>
<dbReference type="Pfam" id="PF03067">
    <property type="entry name" value="LPMO_10"/>
    <property type="match status" value="1"/>
</dbReference>
<dbReference type="InterPro" id="IPR012291">
    <property type="entry name" value="CBM2_carb-bd_dom_sf"/>
</dbReference>
<dbReference type="PANTHER" id="PTHR34823:SF1">
    <property type="entry name" value="CHITIN-BINDING TYPE-4 DOMAIN-CONTAINING PROTEIN"/>
    <property type="match status" value="1"/>
</dbReference>